<sequence>MVDSQEGAGNGSQHGRMRSMRHFLIGAGFFAVLCAVVLRVPAAEPEWAGRMNRAENWTRNASGELNIVQENGAVRFEAFFAEAGDLWFYPVFALRQFDSAAGCTELSFEVKADCPGGIRHAFVIAGGRYLAYPVPGPEWRRVSVKLDPADAATLRTFSVGLNPENPGKTTLRVRGFRLVADGGPVDPSLLPPLPVVMAVKSKPVSGVFYDTEPVRFEFGGSIAGNLRYRVADWTGETVSAGAWPENGGRQLTLPELPRGYYTLALESDSRKFGEPMSFAVVADASTRKPNPESFFAVDTAQSWLSGAKKWNERFPGEQYGAVSELCRRAGFSVVRDRFGWKHVEPERGVFDPGVYERNAALLEERGIRICTIFDMAPAWTKPTDDFPNDLAAVYESSKRLAGQYRGRIFAWEFFNEPDNAFHGPAWLLAAGTKAFSLGVKAADPALRVLNSSFCVSPLQHFAHTALKSGIGEYIDAFNYHVYSSLSDYPWTISRLRSEMAKHGLGHMPVWLTENGTNVDGNAACRSYRPGTMVHSFRQELQVAEFVPKSQLLMQSLGVERDFFFVMTPYWENEGKKDWGLLRMDLTVKPAYVAFAALNAELGNARLLGTLEPAENVCGYLYAQPDGTQTLAFWSKSGIDGREFDGKERKFRLKQPDGSYRLSGIFGTPSRVRSENGSLELTATRYPAYLGGLSGLSATVPVPAAAAPERPDQYDLSIVLKPVPGEEFKVARSGAYADLTAIPGKLTLEVYNFSAEPKSGFVTMRGGRAAGLPEKLTVGPFSKVEIPLEVTPEIPAGGCQVDLAFSGRFGGREITPAVVPLIQTGAMLAENVGREPEWRSPARWRANSSGEMEISFDEKEQALKLKTVFAPGTDRWIYPEYLLDLPGESLAGAVGITFEIKAGPEIRHGIAYTALMAVLDTVQEHGKAFWMRFPAVSDKWEKRIVIFGGFDPAGVRMLRIGMNPKCDDFTYYIRNVRVVYGK</sequence>
<dbReference type="InterPro" id="IPR017853">
    <property type="entry name" value="GH"/>
</dbReference>
<evidence type="ECO:0000256" key="1">
    <source>
        <dbReference type="ARBA" id="ARBA00022801"/>
    </source>
</evidence>
<dbReference type="SUPFAM" id="SSF51445">
    <property type="entry name" value="(Trans)glycosidases"/>
    <property type="match status" value="1"/>
</dbReference>
<dbReference type="Pfam" id="PF02449">
    <property type="entry name" value="Glyco_hydro_42"/>
    <property type="match status" value="1"/>
</dbReference>
<dbReference type="GO" id="GO:0009341">
    <property type="term" value="C:beta-galactosidase complex"/>
    <property type="evidence" value="ECO:0007669"/>
    <property type="project" value="InterPro"/>
</dbReference>
<evidence type="ECO:0000256" key="3">
    <source>
        <dbReference type="SAM" id="Phobius"/>
    </source>
</evidence>
<evidence type="ECO:0000313" key="6">
    <source>
        <dbReference type="Proteomes" id="UP000435649"/>
    </source>
</evidence>
<accession>A0A844FZR6</accession>
<dbReference type="Gene3D" id="3.20.20.80">
    <property type="entry name" value="Glycosidases"/>
    <property type="match status" value="1"/>
</dbReference>
<keyword evidence="3" id="KW-0812">Transmembrane</keyword>
<name>A0A844FZR6_9BACT</name>
<dbReference type="PANTHER" id="PTHR12631">
    <property type="entry name" value="ALPHA-L-IDURONIDASE"/>
    <property type="match status" value="1"/>
</dbReference>
<keyword evidence="2" id="KW-0326">Glycosidase</keyword>
<dbReference type="AlphaFoldDB" id="A0A844FZR6"/>
<gene>
    <name evidence="5" type="ORF">FYJ85_04995</name>
</gene>
<dbReference type="InterPro" id="IPR013529">
    <property type="entry name" value="Glyco_hydro_42_N"/>
</dbReference>
<proteinExistence type="predicted"/>
<evidence type="ECO:0000259" key="4">
    <source>
        <dbReference type="Pfam" id="PF02449"/>
    </source>
</evidence>
<feature type="domain" description="Glycoside hydrolase family 42 N-terminal" evidence="4">
    <location>
        <begin position="315"/>
        <end position="410"/>
    </location>
</feature>
<reference evidence="5 6" key="1">
    <citation type="submission" date="2019-08" db="EMBL/GenBank/DDBJ databases">
        <title>In-depth cultivation of the pig gut microbiome towards novel bacterial diversity and tailored functional studies.</title>
        <authorList>
            <person name="Wylensek D."/>
            <person name="Hitch T.C.A."/>
            <person name="Clavel T."/>
        </authorList>
    </citation>
    <scope>NUCLEOTIDE SEQUENCE [LARGE SCALE GENOMIC DNA]</scope>
    <source>
        <strain evidence="5 6">BBE-744-WT-12</strain>
    </source>
</reference>
<evidence type="ECO:0000256" key="2">
    <source>
        <dbReference type="ARBA" id="ARBA00023295"/>
    </source>
</evidence>
<protein>
    <recommendedName>
        <fullName evidence="4">Glycoside hydrolase family 42 N-terminal domain-containing protein</fullName>
    </recommendedName>
</protein>
<dbReference type="Proteomes" id="UP000435649">
    <property type="component" value="Unassembled WGS sequence"/>
</dbReference>
<keyword evidence="6" id="KW-1185">Reference proteome</keyword>
<dbReference type="EMBL" id="VUNS01000003">
    <property type="protein sequence ID" value="MST96403.1"/>
    <property type="molecule type" value="Genomic_DNA"/>
</dbReference>
<comment type="caution">
    <text evidence="5">The sequence shown here is derived from an EMBL/GenBank/DDBJ whole genome shotgun (WGS) entry which is preliminary data.</text>
</comment>
<organism evidence="5 6">
    <name type="scientific">Victivallis lenta</name>
    <dbReference type="NCBI Taxonomy" id="2606640"/>
    <lineage>
        <taxon>Bacteria</taxon>
        <taxon>Pseudomonadati</taxon>
        <taxon>Lentisphaerota</taxon>
        <taxon>Lentisphaeria</taxon>
        <taxon>Victivallales</taxon>
        <taxon>Victivallaceae</taxon>
        <taxon>Victivallis</taxon>
    </lineage>
</organism>
<feature type="transmembrane region" description="Helical" evidence="3">
    <location>
        <begin position="23"/>
        <end position="42"/>
    </location>
</feature>
<dbReference type="GO" id="GO:0005975">
    <property type="term" value="P:carbohydrate metabolic process"/>
    <property type="evidence" value="ECO:0007669"/>
    <property type="project" value="InterPro"/>
</dbReference>
<dbReference type="InterPro" id="IPR051923">
    <property type="entry name" value="Glycosyl_Hydrolase_39"/>
</dbReference>
<dbReference type="PANTHER" id="PTHR12631:SF10">
    <property type="entry name" value="BETA-XYLOSIDASE-LIKE PROTEIN-RELATED"/>
    <property type="match status" value="1"/>
</dbReference>
<evidence type="ECO:0000313" key="5">
    <source>
        <dbReference type="EMBL" id="MST96403.1"/>
    </source>
</evidence>
<keyword evidence="1" id="KW-0378">Hydrolase</keyword>
<keyword evidence="3" id="KW-0472">Membrane</keyword>
<dbReference type="GO" id="GO:0004565">
    <property type="term" value="F:beta-galactosidase activity"/>
    <property type="evidence" value="ECO:0007669"/>
    <property type="project" value="InterPro"/>
</dbReference>
<keyword evidence="3" id="KW-1133">Transmembrane helix</keyword>